<proteinExistence type="predicted"/>
<dbReference type="PANTHER" id="PTHR28027:SF2">
    <property type="entry name" value="TRANSCRIPTIONAL REGULATOR MIT1"/>
    <property type="match status" value="1"/>
</dbReference>
<evidence type="ECO:0000256" key="1">
    <source>
        <dbReference type="SAM" id="MobiDB-lite"/>
    </source>
</evidence>
<organism evidence="2 3">
    <name type="scientific">Rhizoclosmatium globosum</name>
    <dbReference type="NCBI Taxonomy" id="329046"/>
    <lineage>
        <taxon>Eukaryota</taxon>
        <taxon>Fungi</taxon>
        <taxon>Fungi incertae sedis</taxon>
        <taxon>Chytridiomycota</taxon>
        <taxon>Chytridiomycota incertae sedis</taxon>
        <taxon>Chytridiomycetes</taxon>
        <taxon>Chytridiales</taxon>
        <taxon>Chytriomycetaceae</taxon>
        <taxon>Rhizoclosmatium</taxon>
    </lineage>
</organism>
<dbReference type="AlphaFoldDB" id="A0A1Y2D441"/>
<evidence type="ECO:0000313" key="2">
    <source>
        <dbReference type="EMBL" id="ORY53886.1"/>
    </source>
</evidence>
<sequence>MMQAPEQVIFNDIQLEEGLPAPRRKEKKSEDPHSFETFFGWIRDRTDAMIIVEATIRGQLNPVLPYTQTSNSSVRSGSVVVFTQKSNDAHSIRWRDGRVWTTSKLSEGFLLYRESEPASKPNRGRETCGLYPAGTLRPGTKTIPDGMCKRTITITASDGNQYRVISYFYPKEIEGYFTGRPHSCALKMPSDMPEFDAIRRGLVKETSGRGVKRSPIQQTQPQKMSPLRQQIRMDVTPPMDSLTLTINTMQHHHHEVGAGSHFAGCICGGLRGMAPLSPRSFEFPVLLPPLMRRNDFLSTM</sequence>
<reference evidence="2 3" key="1">
    <citation type="submission" date="2016-07" db="EMBL/GenBank/DDBJ databases">
        <title>Pervasive Adenine N6-methylation of Active Genes in Fungi.</title>
        <authorList>
            <consortium name="DOE Joint Genome Institute"/>
            <person name="Mondo S.J."/>
            <person name="Dannebaum R.O."/>
            <person name="Kuo R.C."/>
            <person name="Labutti K."/>
            <person name="Haridas S."/>
            <person name="Kuo A."/>
            <person name="Salamov A."/>
            <person name="Ahrendt S.R."/>
            <person name="Lipzen A."/>
            <person name="Sullivan W."/>
            <person name="Andreopoulos W.B."/>
            <person name="Clum A."/>
            <person name="Lindquist E."/>
            <person name="Daum C."/>
            <person name="Ramamoorthy G.K."/>
            <person name="Gryganskyi A."/>
            <person name="Culley D."/>
            <person name="Magnuson J.K."/>
            <person name="James T.Y."/>
            <person name="O'Malley M.A."/>
            <person name="Stajich J.E."/>
            <person name="Spatafora J.W."/>
            <person name="Visel A."/>
            <person name="Grigoriev I.V."/>
        </authorList>
    </citation>
    <scope>NUCLEOTIDE SEQUENCE [LARGE SCALE GENOMIC DNA]</scope>
    <source>
        <strain evidence="2 3">JEL800</strain>
    </source>
</reference>
<name>A0A1Y2D441_9FUNG</name>
<dbReference type="PANTHER" id="PTHR28027">
    <property type="entry name" value="TRANSCRIPTIONAL REGULATOR MIT1"/>
    <property type="match status" value="1"/>
</dbReference>
<dbReference type="Proteomes" id="UP000193642">
    <property type="component" value="Unassembled WGS sequence"/>
</dbReference>
<dbReference type="GO" id="GO:0003677">
    <property type="term" value="F:DNA binding"/>
    <property type="evidence" value="ECO:0007669"/>
    <property type="project" value="TreeGrafter"/>
</dbReference>
<dbReference type="EMBL" id="MCGO01000001">
    <property type="protein sequence ID" value="ORY53886.1"/>
    <property type="molecule type" value="Genomic_DNA"/>
</dbReference>
<keyword evidence="3" id="KW-1185">Reference proteome</keyword>
<evidence type="ECO:0000313" key="3">
    <source>
        <dbReference type="Proteomes" id="UP000193642"/>
    </source>
</evidence>
<dbReference type="OrthoDB" id="5572844at2759"/>
<dbReference type="Pfam" id="PF09729">
    <property type="entry name" value="Gti1_Pac2"/>
    <property type="match status" value="1"/>
</dbReference>
<comment type="caution">
    <text evidence="2">The sequence shown here is derived from an EMBL/GenBank/DDBJ whole genome shotgun (WGS) entry which is preliminary data.</text>
</comment>
<gene>
    <name evidence="2" type="ORF">BCR33DRAFT_845102</name>
</gene>
<feature type="region of interest" description="Disordered" evidence="1">
    <location>
        <begin position="207"/>
        <end position="227"/>
    </location>
</feature>
<dbReference type="InterPro" id="IPR018608">
    <property type="entry name" value="Gti1/Pac2"/>
</dbReference>
<protein>
    <submittedName>
        <fullName evidence="2">Uncharacterized protein</fullName>
    </submittedName>
</protein>
<accession>A0A1Y2D441</accession>